<dbReference type="EMBL" id="AF119222">
    <property type="protein sequence ID" value="AAD27676.1"/>
    <property type="molecule type" value="Genomic_DNA"/>
</dbReference>
<evidence type="ECO:0000256" key="7">
    <source>
        <dbReference type="SAM" id="Phobius"/>
    </source>
</evidence>
<dbReference type="PANTHER" id="PTHR48020">
    <property type="entry name" value="PROTON MYO-INOSITOL COTRANSPORTER"/>
    <property type="match status" value="1"/>
</dbReference>
<feature type="transmembrane region" description="Helical" evidence="7">
    <location>
        <begin position="233"/>
        <end position="255"/>
    </location>
</feature>
<feature type="compositionally biased region" description="Polar residues" evidence="6">
    <location>
        <begin position="468"/>
        <end position="484"/>
    </location>
</feature>
<keyword evidence="2" id="KW-0813">Transport</keyword>
<dbReference type="InterPro" id="IPR050814">
    <property type="entry name" value="Myo-inositol_Transporter"/>
</dbReference>
<sequence>MAPRVIVDTYPRACAHGVQRLAQLTALFAYHYKYRQLEKHKGINDDGEVVTINVAGVRRCRRAAACVLDGGHGRRRGGGGGGATVEVQPDAADAVRGAGAVWGAGAAGMLCTAAGTGGVPMRVRTEPQLCSSTPSTNHQSSANQQLPSPPQSHRLRLHPPRAIPLPPAIAARSKLASPRYRRGTGAPSFRRGAGAARIIPSVEPASDRPNGHGRSSNYLERAIVLDEMMKSTVFSAVAVSIGYTLLGWDFTTVLGNPSAEANIHMKKEFGLNNGPSIDGIILAVSVFGSIAITVFSGSLLDWLGRRIVFSYCLIFWMTLIPSPNWRIMIGAIFAPSLVYFALLVFYLPESPRWLVSDGKISEARISLQWLRGKDDVSDRSAGEIALIADGMNMITETAVGGHAVGAVRSQSFLGTSTNQMSRHSTFYWHLSDPLVDLLGSIHESMSELGAGRNSYFPVFNSFNIVEQEQTSEQRGNDSLQQSREAYSAEEGNNGDNLQASLLSQVASAETNDINTSFTSEGSSSYLRRHGTSTSGLAQDLISSLHDHDIEEDDEEIHIAALSSQPALGAGLHPFRQQMVRLSETADIKPKWRVLLQPGVRHALCYGMLIQALQQTTFNLLLPGDAKYHWAQWGMCDLCIRVLLGSRVRLLKSSRDEGSSLGAHS</sequence>
<feature type="transmembrane region" description="Helical" evidence="7">
    <location>
        <begin position="276"/>
        <end position="296"/>
    </location>
</feature>
<protein>
    <submittedName>
        <fullName evidence="8">Putative sugar transporter protein</fullName>
    </submittedName>
</protein>
<dbReference type="Gene3D" id="1.20.1250.20">
    <property type="entry name" value="MFS general substrate transporter like domains"/>
    <property type="match status" value="2"/>
</dbReference>
<evidence type="ECO:0000256" key="5">
    <source>
        <dbReference type="ARBA" id="ARBA00023136"/>
    </source>
</evidence>
<keyword evidence="4 7" id="KW-1133">Transmembrane helix</keyword>
<dbReference type="GO" id="GO:0022857">
    <property type="term" value="F:transmembrane transporter activity"/>
    <property type="evidence" value="ECO:0007669"/>
    <property type="project" value="InterPro"/>
</dbReference>
<dbReference type="GO" id="GO:0016020">
    <property type="term" value="C:membrane"/>
    <property type="evidence" value="ECO:0007669"/>
    <property type="project" value="UniProtKB-SubCell"/>
</dbReference>
<dbReference type="Pfam" id="PF00083">
    <property type="entry name" value="Sugar_tr"/>
    <property type="match status" value="1"/>
</dbReference>
<evidence type="ECO:0000313" key="8">
    <source>
        <dbReference type="EMBL" id="AAD27676.1"/>
    </source>
</evidence>
<dbReference type="InterPro" id="IPR036259">
    <property type="entry name" value="MFS_trans_sf"/>
</dbReference>
<feature type="transmembrane region" description="Helical" evidence="7">
    <location>
        <begin position="302"/>
        <end position="320"/>
    </location>
</feature>
<keyword evidence="8" id="KW-0762">Sugar transport</keyword>
<evidence type="ECO:0000256" key="2">
    <source>
        <dbReference type="ARBA" id="ARBA00022448"/>
    </source>
</evidence>
<feature type="transmembrane region" description="Helical" evidence="7">
    <location>
        <begin position="327"/>
        <end position="347"/>
    </location>
</feature>
<dbReference type="SUPFAM" id="SSF103473">
    <property type="entry name" value="MFS general substrate transporter"/>
    <property type="match status" value="1"/>
</dbReference>
<proteinExistence type="predicted"/>
<feature type="region of interest" description="Disordered" evidence="6">
    <location>
        <begin position="127"/>
        <end position="155"/>
    </location>
</feature>
<accession>Q9XEV1</accession>
<name>Q9XEV1_ORYSA</name>
<comment type="subcellular location">
    <subcellularLocation>
        <location evidence="1">Membrane</location>
    </subcellularLocation>
</comment>
<feature type="compositionally biased region" description="Polar residues" evidence="6">
    <location>
        <begin position="128"/>
        <end position="146"/>
    </location>
</feature>
<dbReference type="InterPro" id="IPR005828">
    <property type="entry name" value="MFS_sugar_transport-like"/>
</dbReference>
<keyword evidence="3 7" id="KW-0812">Transmembrane</keyword>
<dbReference type="PANTHER" id="PTHR48020:SF35">
    <property type="entry name" value="SUGAR TRANSPORTER"/>
    <property type="match status" value="1"/>
</dbReference>
<keyword evidence="5 7" id="KW-0472">Membrane</keyword>
<organism evidence="8">
    <name type="scientific">Oryza sativa</name>
    <name type="common">Rice</name>
    <dbReference type="NCBI Taxonomy" id="4530"/>
    <lineage>
        <taxon>Eukaryota</taxon>
        <taxon>Viridiplantae</taxon>
        <taxon>Streptophyta</taxon>
        <taxon>Embryophyta</taxon>
        <taxon>Tracheophyta</taxon>
        <taxon>Spermatophyta</taxon>
        <taxon>Magnoliopsida</taxon>
        <taxon>Liliopsida</taxon>
        <taxon>Poales</taxon>
        <taxon>Poaceae</taxon>
        <taxon>BOP clade</taxon>
        <taxon>Oryzoideae</taxon>
        <taxon>Oryzeae</taxon>
        <taxon>Oryzinae</taxon>
        <taxon>Oryza</taxon>
    </lineage>
</organism>
<evidence type="ECO:0000256" key="1">
    <source>
        <dbReference type="ARBA" id="ARBA00004370"/>
    </source>
</evidence>
<evidence type="ECO:0000256" key="3">
    <source>
        <dbReference type="ARBA" id="ARBA00022692"/>
    </source>
</evidence>
<evidence type="ECO:0000256" key="6">
    <source>
        <dbReference type="SAM" id="MobiDB-lite"/>
    </source>
</evidence>
<evidence type="ECO:0000256" key="4">
    <source>
        <dbReference type="ARBA" id="ARBA00022989"/>
    </source>
</evidence>
<reference evidence="8" key="1">
    <citation type="submission" date="1999-01" db="EMBL/GenBank/DDBJ databases">
        <title>Microsynteny in a gene-dense region in maize, sorghum, and rice.</title>
        <authorList>
            <person name="Llaca V."/>
            <person name="Lou A."/>
            <person name="Young S."/>
            <person name="Messing J."/>
        </authorList>
    </citation>
    <scope>NUCLEOTIDE SEQUENCE</scope>
</reference>
<feature type="region of interest" description="Disordered" evidence="6">
    <location>
        <begin position="468"/>
        <end position="494"/>
    </location>
</feature>
<dbReference type="AlphaFoldDB" id="Q9XEV1"/>